<dbReference type="PRINTS" id="PR01853">
    <property type="entry name" value="YAJCTRNLCASE"/>
</dbReference>
<keyword evidence="9 10" id="KW-0472">Membrane</keyword>
<keyword evidence="3" id="KW-0813">Transport</keyword>
<proteinExistence type="inferred from homology"/>
<dbReference type="PANTHER" id="PTHR33909">
    <property type="entry name" value="SEC TRANSLOCON ACCESSORY COMPLEX SUBUNIT YAJC"/>
    <property type="match status" value="1"/>
</dbReference>
<dbReference type="PANTHER" id="PTHR33909:SF1">
    <property type="entry name" value="SEC TRANSLOCON ACCESSORY COMPLEX SUBUNIT YAJC"/>
    <property type="match status" value="1"/>
</dbReference>
<gene>
    <name evidence="11" type="ORF">A2Y62_13360</name>
</gene>
<dbReference type="InterPro" id="IPR003849">
    <property type="entry name" value="Preprotein_translocase_YajC"/>
</dbReference>
<dbReference type="EMBL" id="MFGW01000160">
    <property type="protein sequence ID" value="OGF63600.1"/>
    <property type="molecule type" value="Genomic_DNA"/>
</dbReference>
<dbReference type="AlphaFoldDB" id="A0A1F5VJU3"/>
<dbReference type="STRING" id="1817863.A2Y62_13360"/>
<dbReference type="SMART" id="SM01323">
    <property type="entry name" value="YajC"/>
    <property type="match status" value="1"/>
</dbReference>
<dbReference type="Pfam" id="PF02699">
    <property type="entry name" value="YajC"/>
    <property type="match status" value="1"/>
</dbReference>
<comment type="caution">
    <text evidence="11">The sequence shown here is derived from an EMBL/GenBank/DDBJ whole genome shotgun (WGS) entry which is preliminary data.</text>
</comment>
<dbReference type="NCBIfam" id="TIGR00739">
    <property type="entry name" value="yajC"/>
    <property type="match status" value="1"/>
</dbReference>
<evidence type="ECO:0000256" key="6">
    <source>
        <dbReference type="ARBA" id="ARBA00022927"/>
    </source>
</evidence>
<evidence type="ECO:0000313" key="11">
    <source>
        <dbReference type="EMBL" id="OGF63600.1"/>
    </source>
</evidence>
<evidence type="ECO:0000256" key="8">
    <source>
        <dbReference type="ARBA" id="ARBA00023010"/>
    </source>
</evidence>
<evidence type="ECO:0000256" key="5">
    <source>
        <dbReference type="ARBA" id="ARBA00022692"/>
    </source>
</evidence>
<name>A0A1F5VJU3_9BACT</name>
<keyword evidence="5 10" id="KW-0812">Transmembrane</keyword>
<keyword evidence="6" id="KW-0653">Protein transport</keyword>
<evidence type="ECO:0000256" key="10">
    <source>
        <dbReference type="SAM" id="Phobius"/>
    </source>
</evidence>
<keyword evidence="4" id="KW-1003">Cell membrane</keyword>
<sequence>MYILLLIMNNMNALSNGDAKPNFMISMLPLLLIFAAFYFLIIYPQLKSQKRHKSFILNLKNGDKVITNGGVHGTITGSDEKTVKLKIASNVVIIIDKNAIAGIDTSEQPEDKNT</sequence>
<dbReference type="GO" id="GO:0005886">
    <property type="term" value="C:plasma membrane"/>
    <property type="evidence" value="ECO:0007669"/>
    <property type="project" value="UniProtKB-SubCell"/>
</dbReference>
<evidence type="ECO:0000256" key="3">
    <source>
        <dbReference type="ARBA" id="ARBA00022448"/>
    </source>
</evidence>
<evidence type="ECO:0000313" key="12">
    <source>
        <dbReference type="Proteomes" id="UP000178943"/>
    </source>
</evidence>
<evidence type="ECO:0000256" key="1">
    <source>
        <dbReference type="ARBA" id="ARBA00004162"/>
    </source>
</evidence>
<comment type="similarity">
    <text evidence="2">Belongs to the YajC family.</text>
</comment>
<reference evidence="11 12" key="1">
    <citation type="journal article" date="2016" name="Nat. Commun.">
        <title>Thousands of microbial genomes shed light on interconnected biogeochemical processes in an aquifer system.</title>
        <authorList>
            <person name="Anantharaman K."/>
            <person name="Brown C.T."/>
            <person name="Hug L.A."/>
            <person name="Sharon I."/>
            <person name="Castelle C.J."/>
            <person name="Probst A.J."/>
            <person name="Thomas B.C."/>
            <person name="Singh A."/>
            <person name="Wilkins M.J."/>
            <person name="Karaoz U."/>
            <person name="Brodie E.L."/>
            <person name="Williams K.H."/>
            <person name="Hubbard S.S."/>
            <person name="Banfield J.F."/>
        </authorList>
    </citation>
    <scope>NUCLEOTIDE SEQUENCE [LARGE SCALE GENOMIC DNA]</scope>
</reference>
<evidence type="ECO:0000256" key="9">
    <source>
        <dbReference type="ARBA" id="ARBA00023136"/>
    </source>
</evidence>
<dbReference type="Proteomes" id="UP000178943">
    <property type="component" value="Unassembled WGS sequence"/>
</dbReference>
<keyword evidence="7 10" id="KW-1133">Transmembrane helix</keyword>
<organism evidence="11 12">
    <name type="scientific">Candidatus Fischerbacteria bacterium RBG_13_37_8</name>
    <dbReference type="NCBI Taxonomy" id="1817863"/>
    <lineage>
        <taxon>Bacteria</taxon>
        <taxon>Candidatus Fischeribacteriota</taxon>
    </lineage>
</organism>
<comment type="subcellular location">
    <subcellularLocation>
        <location evidence="1">Cell membrane</location>
        <topology evidence="1">Single-pass membrane protein</topology>
    </subcellularLocation>
</comment>
<accession>A0A1F5VJU3</accession>
<evidence type="ECO:0000256" key="2">
    <source>
        <dbReference type="ARBA" id="ARBA00006742"/>
    </source>
</evidence>
<evidence type="ECO:0000256" key="4">
    <source>
        <dbReference type="ARBA" id="ARBA00022475"/>
    </source>
</evidence>
<keyword evidence="8" id="KW-0811">Translocation</keyword>
<dbReference type="GO" id="GO:0015031">
    <property type="term" value="P:protein transport"/>
    <property type="evidence" value="ECO:0007669"/>
    <property type="project" value="UniProtKB-KW"/>
</dbReference>
<feature type="transmembrane region" description="Helical" evidence="10">
    <location>
        <begin position="23"/>
        <end position="43"/>
    </location>
</feature>
<evidence type="ECO:0000256" key="7">
    <source>
        <dbReference type="ARBA" id="ARBA00022989"/>
    </source>
</evidence>
<protein>
    <submittedName>
        <fullName evidence="11">Preprotein translocase subunit YajC</fullName>
    </submittedName>
</protein>